<keyword evidence="3" id="KW-1185">Reference proteome</keyword>
<dbReference type="GO" id="GO:0005741">
    <property type="term" value="C:mitochondrial outer membrane"/>
    <property type="evidence" value="ECO:0007669"/>
    <property type="project" value="InterPro"/>
</dbReference>
<dbReference type="PANTHER" id="PTHR11743:SF27">
    <property type="entry name" value="MITOCHONDRIAL OUTER MEMBRANE PROTEIN PORIN 4"/>
    <property type="match status" value="1"/>
</dbReference>
<name>A0A7J7L283_9MAGN</name>
<proteinExistence type="inferred from homology"/>
<dbReference type="GO" id="GO:0008308">
    <property type="term" value="F:voltage-gated monoatomic anion channel activity"/>
    <property type="evidence" value="ECO:0007669"/>
    <property type="project" value="InterPro"/>
</dbReference>
<gene>
    <name evidence="2" type="ORF">GIB67_020063</name>
</gene>
<organism evidence="2 3">
    <name type="scientific">Kingdonia uniflora</name>
    <dbReference type="NCBI Taxonomy" id="39325"/>
    <lineage>
        <taxon>Eukaryota</taxon>
        <taxon>Viridiplantae</taxon>
        <taxon>Streptophyta</taxon>
        <taxon>Embryophyta</taxon>
        <taxon>Tracheophyta</taxon>
        <taxon>Spermatophyta</taxon>
        <taxon>Magnoliopsida</taxon>
        <taxon>Ranunculales</taxon>
        <taxon>Circaeasteraceae</taxon>
        <taxon>Kingdonia</taxon>
    </lineage>
</organism>
<comment type="caution">
    <text evidence="2">The sequence shown here is derived from an EMBL/GenBank/DDBJ whole genome shotgun (WGS) entry which is preliminary data.</text>
</comment>
<reference evidence="2 3" key="1">
    <citation type="journal article" date="2020" name="IScience">
        <title>Genome Sequencing of the Endangered Kingdonia uniflora (Circaeasteraceae, Ranunculales) Reveals Potential Mechanisms of Evolutionary Specialization.</title>
        <authorList>
            <person name="Sun Y."/>
            <person name="Deng T."/>
            <person name="Zhang A."/>
            <person name="Moore M.J."/>
            <person name="Landis J.B."/>
            <person name="Lin N."/>
            <person name="Zhang H."/>
            <person name="Zhang X."/>
            <person name="Huang J."/>
            <person name="Zhang X."/>
            <person name="Sun H."/>
            <person name="Wang H."/>
        </authorList>
    </citation>
    <scope>NUCLEOTIDE SEQUENCE [LARGE SCALE GENOMIC DNA]</scope>
    <source>
        <strain evidence="2">TB1705</strain>
        <tissue evidence="2">Leaf</tissue>
    </source>
</reference>
<dbReference type="Proteomes" id="UP000541444">
    <property type="component" value="Unassembled WGS sequence"/>
</dbReference>
<evidence type="ECO:0000256" key="1">
    <source>
        <dbReference type="ARBA" id="ARBA00009624"/>
    </source>
</evidence>
<dbReference type="OrthoDB" id="1740343at2759"/>
<dbReference type="Pfam" id="PF01459">
    <property type="entry name" value="Porin_3"/>
    <property type="match status" value="1"/>
</dbReference>
<dbReference type="InterPro" id="IPR001925">
    <property type="entry name" value="Porin_Euk"/>
</dbReference>
<comment type="similarity">
    <text evidence="1">Belongs to the eukaryotic mitochondrial porin (TC 1.B.8.1) family.</text>
</comment>
<dbReference type="EMBL" id="JACGCM010002681">
    <property type="protein sequence ID" value="KAF6136741.1"/>
    <property type="molecule type" value="Genomic_DNA"/>
</dbReference>
<evidence type="ECO:0000313" key="3">
    <source>
        <dbReference type="Proteomes" id="UP000541444"/>
    </source>
</evidence>
<dbReference type="InterPro" id="IPR023614">
    <property type="entry name" value="Porin_dom_sf"/>
</dbReference>
<protein>
    <submittedName>
        <fullName evidence="2">Uncharacterized protein</fullName>
    </submittedName>
</protein>
<dbReference type="InterPro" id="IPR027246">
    <property type="entry name" value="Porin_Euk/Tom40"/>
</dbReference>
<dbReference type="PANTHER" id="PTHR11743">
    <property type="entry name" value="VOLTAGE-DEPENDENT ANION-SELECTIVE CHANNEL"/>
    <property type="match status" value="1"/>
</dbReference>
<dbReference type="AlphaFoldDB" id="A0A7J7L283"/>
<accession>A0A7J7L283</accession>
<dbReference type="PROSITE" id="PS51257">
    <property type="entry name" value="PROKAR_LIPOPROTEIN"/>
    <property type="match status" value="1"/>
</dbReference>
<sequence>MSRTEHPMILKQILVLSQLDVLYLHPHAVITSCIGLTPTPFLEGLTTIGTKMFSLGGEVVFDTSTASFTKYNAGIDMVKSHFSASLILYVLLSPIYHLSIGSPFDPCGSLRPNAMYTVPPNSDM</sequence>
<dbReference type="Gene3D" id="2.40.160.10">
    <property type="entry name" value="Porin"/>
    <property type="match status" value="1"/>
</dbReference>
<evidence type="ECO:0000313" key="2">
    <source>
        <dbReference type="EMBL" id="KAF6136741.1"/>
    </source>
</evidence>